<evidence type="ECO:0000259" key="2">
    <source>
        <dbReference type="Pfam" id="PF22936"/>
    </source>
</evidence>
<organism evidence="3 4">
    <name type="scientific">Vitis vinifera</name>
    <name type="common">Grape</name>
    <dbReference type="NCBI Taxonomy" id="29760"/>
    <lineage>
        <taxon>Eukaryota</taxon>
        <taxon>Viridiplantae</taxon>
        <taxon>Streptophyta</taxon>
        <taxon>Embryophyta</taxon>
        <taxon>Tracheophyta</taxon>
        <taxon>Spermatophyta</taxon>
        <taxon>Magnoliopsida</taxon>
        <taxon>eudicotyledons</taxon>
        <taxon>Gunneridae</taxon>
        <taxon>Pentapetalae</taxon>
        <taxon>rosids</taxon>
        <taxon>Vitales</taxon>
        <taxon>Vitaceae</taxon>
        <taxon>Viteae</taxon>
        <taxon>Vitis</taxon>
    </lineage>
</organism>
<evidence type="ECO:0000313" key="4">
    <source>
        <dbReference type="Proteomes" id="UP000288805"/>
    </source>
</evidence>
<dbReference type="Pfam" id="PF13976">
    <property type="entry name" value="gag_pre-integrs"/>
    <property type="match status" value="1"/>
</dbReference>
<name>A0A438CF84_VITVI</name>
<dbReference type="PANTHER" id="PTHR47592">
    <property type="entry name" value="PBF68 PROTEIN"/>
    <property type="match status" value="1"/>
</dbReference>
<gene>
    <name evidence="3" type="primary">RE2_1102</name>
    <name evidence="3" type="ORF">CK203_108515</name>
</gene>
<sequence>MKNPSFGELRSLFQINQVCKEENQRRNLTFNNFAWLCEISHSMRNAKRSTSCKTESKTVKNEFRTLQTISDDVFSEDEWLGFSSLRLKEARFNLKSPGPILGKLFRLLGDPLVISYEPLKGNSSERSLVFETINGEQLQFFMDQWDQILVAKYTPAILGHVIRCTSTAEIWSTFHECSLCYQENSFNFGYNKGNGNYRGQPHGSRGEGGGRNQSKNKLICQVYRKPGHIALKCYHRFDLSYQGQEVAVNANSTNTSSTTYANPQAYMAAPSSSDPNNNSWFLDSGAKHHIIANSSNLASKDDYNDKKKLVIGNSSKLHISHIGNSKFLSNHSDKYLRLNNILHVPHITKNLVSISKFTIDNSISVEFTPSCYYIKDLIIRTTLLKGVYDHGLYHLKLSPTRTTQAFLAHSSQPESCSSCFYNKTASSHSVVACNVSFLNKSHDSCNTSTVQDSPIKSLWHNRLGHPSISVLNKILHFMLISPSSHQMFCDACKLGKLHQESFPSIAVKTNKPLQLIHSDVWGSFPNISIEGPPSVFLLVIALLIKGIDFLVLPVGFMLLSSVSLPSCPVTSTTVPIVDNIVSTPCTHVV</sequence>
<evidence type="ECO:0000259" key="1">
    <source>
        <dbReference type="Pfam" id="PF13976"/>
    </source>
</evidence>
<dbReference type="EMBL" id="QGNW01002263">
    <property type="protein sequence ID" value="RVW21872.1"/>
    <property type="molecule type" value="Genomic_DNA"/>
</dbReference>
<feature type="domain" description="GAG-pre-integrase" evidence="1">
    <location>
        <begin position="447"/>
        <end position="496"/>
    </location>
</feature>
<dbReference type="PANTHER" id="PTHR47592:SF27">
    <property type="entry name" value="OS08G0421700 PROTEIN"/>
    <property type="match status" value="1"/>
</dbReference>
<dbReference type="AlphaFoldDB" id="A0A438CF84"/>
<reference evidence="3 4" key="1">
    <citation type="journal article" date="2018" name="PLoS Genet.">
        <title>Population sequencing reveals clonal diversity and ancestral inbreeding in the grapevine cultivar Chardonnay.</title>
        <authorList>
            <person name="Roach M.J."/>
            <person name="Johnson D.L."/>
            <person name="Bohlmann J."/>
            <person name="van Vuuren H.J."/>
            <person name="Jones S.J."/>
            <person name="Pretorius I.S."/>
            <person name="Schmidt S.A."/>
            <person name="Borneman A.R."/>
        </authorList>
    </citation>
    <scope>NUCLEOTIDE SEQUENCE [LARGE SCALE GENOMIC DNA]</scope>
    <source>
        <strain evidence="4">cv. Chardonnay</strain>
        <tissue evidence="3">Leaf</tissue>
    </source>
</reference>
<evidence type="ECO:0000313" key="3">
    <source>
        <dbReference type="EMBL" id="RVW21872.1"/>
    </source>
</evidence>
<comment type="caution">
    <text evidence="3">The sequence shown here is derived from an EMBL/GenBank/DDBJ whole genome shotgun (WGS) entry which is preliminary data.</text>
</comment>
<accession>A0A438CF84</accession>
<protein>
    <submittedName>
        <fullName evidence="3">Retrovirus-related Pol polyprotein from transposon RE2</fullName>
    </submittedName>
</protein>
<proteinExistence type="predicted"/>
<dbReference type="InterPro" id="IPR025724">
    <property type="entry name" value="GAG-pre-integrase_dom"/>
</dbReference>
<feature type="domain" description="Retrovirus-related Pol polyprotein from transposon TNT 1-94-like beta-barrel" evidence="2">
    <location>
        <begin position="280"/>
        <end position="358"/>
    </location>
</feature>
<dbReference type="InterPro" id="IPR054722">
    <property type="entry name" value="PolX-like_BBD"/>
</dbReference>
<dbReference type="Proteomes" id="UP000288805">
    <property type="component" value="Unassembled WGS sequence"/>
</dbReference>
<dbReference type="Pfam" id="PF22936">
    <property type="entry name" value="Pol_BBD"/>
    <property type="match status" value="1"/>
</dbReference>